<keyword evidence="1" id="KW-1133">Transmembrane helix</keyword>
<accession>A0A2G1QMC0</accession>
<feature type="transmembrane region" description="Helical" evidence="1">
    <location>
        <begin position="170"/>
        <end position="197"/>
    </location>
</feature>
<feature type="transmembrane region" description="Helical" evidence="1">
    <location>
        <begin position="209"/>
        <end position="233"/>
    </location>
</feature>
<proteinExistence type="predicted"/>
<name>A0A2G1QMC0_9HYPH</name>
<reference evidence="2 3" key="1">
    <citation type="submission" date="2017-10" db="EMBL/GenBank/DDBJ databases">
        <title>Sedimentibacterium mangrovi gen. nov., sp. nov., a novel member of family Phyllobacteriacea isolated from mangrove sediment.</title>
        <authorList>
            <person name="Liao H."/>
            <person name="Tian Y."/>
        </authorList>
    </citation>
    <scope>NUCLEOTIDE SEQUENCE [LARGE SCALE GENOMIC DNA]</scope>
    <source>
        <strain evidence="2 3">X9-2-2</strain>
    </source>
</reference>
<keyword evidence="3" id="KW-1185">Reference proteome</keyword>
<gene>
    <name evidence="2" type="ORF">CSC94_13240</name>
</gene>
<keyword evidence="1" id="KW-0472">Membrane</keyword>
<evidence type="ECO:0000313" key="3">
    <source>
        <dbReference type="Proteomes" id="UP000221168"/>
    </source>
</evidence>
<protein>
    <recommendedName>
        <fullName evidence="4">DUF2189 domain-containing protein</fullName>
    </recommendedName>
</protein>
<evidence type="ECO:0000313" key="2">
    <source>
        <dbReference type="EMBL" id="PHP66642.1"/>
    </source>
</evidence>
<feature type="transmembrane region" description="Helical" evidence="1">
    <location>
        <begin position="71"/>
        <end position="94"/>
    </location>
</feature>
<dbReference type="OrthoDB" id="9809543at2"/>
<evidence type="ECO:0008006" key="4">
    <source>
        <dbReference type="Google" id="ProtNLM"/>
    </source>
</evidence>
<feature type="transmembrane region" description="Helical" evidence="1">
    <location>
        <begin position="45"/>
        <end position="65"/>
    </location>
</feature>
<dbReference type="RefSeq" id="WP_099306828.1">
    <property type="nucleotide sequence ID" value="NZ_PDVP01000007.1"/>
</dbReference>
<feature type="transmembrane region" description="Helical" evidence="1">
    <location>
        <begin position="115"/>
        <end position="136"/>
    </location>
</feature>
<dbReference type="Pfam" id="PF09955">
    <property type="entry name" value="DUF2189"/>
    <property type="match status" value="1"/>
</dbReference>
<keyword evidence="1" id="KW-0812">Transmembrane</keyword>
<sequence>MSGFHVVAGANDTFERPVVQTLTFSDLGAALRLGLDDFFDKPSHYVFLCLIYPIAGLVMSAWLTGANILTLLFPLMSGFALVGPVAAIGLYEISRRREAGLDTSWWHALEVRQSPALPSIIGVAAWLFFVFIAWLLTAHGIYAAFFGEAQPAGLGDMVHMMLTTEAGRSVMLWGNLAGLGFAVVVLATSVVAFPLLLDRDVGALSALDTSLRVTLANPVVIATWGLIVALLLIAGSLPFFAGLAVVLPVLGHSTWHLYRRAVKQEG</sequence>
<dbReference type="EMBL" id="PDVP01000007">
    <property type="protein sequence ID" value="PHP66642.1"/>
    <property type="molecule type" value="Genomic_DNA"/>
</dbReference>
<dbReference type="AlphaFoldDB" id="A0A2G1QMC0"/>
<organism evidence="2 3">
    <name type="scientific">Zhengella mangrovi</name>
    <dbReference type="NCBI Taxonomy" id="1982044"/>
    <lineage>
        <taxon>Bacteria</taxon>
        <taxon>Pseudomonadati</taxon>
        <taxon>Pseudomonadota</taxon>
        <taxon>Alphaproteobacteria</taxon>
        <taxon>Hyphomicrobiales</taxon>
        <taxon>Notoacmeibacteraceae</taxon>
        <taxon>Zhengella</taxon>
    </lineage>
</organism>
<dbReference type="InterPro" id="IPR018692">
    <property type="entry name" value="DUF2189"/>
</dbReference>
<dbReference type="Proteomes" id="UP000221168">
    <property type="component" value="Unassembled WGS sequence"/>
</dbReference>
<evidence type="ECO:0000256" key="1">
    <source>
        <dbReference type="SAM" id="Phobius"/>
    </source>
</evidence>
<comment type="caution">
    <text evidence="2">The sequence shown here is derived from an EMBL/GenBank/DDBJ whole genome shotgun (WGS) entry which is preliminary data.</text>
</comment>